<keyword evidence="1" id="KW-0560">Oxidoreductase</keyword>
<dbReference type="InterPro" id="IPR036661">
    <property type="entry name" value="Luciferase-like_sf"/>
</dbReference>
<dbReference type="SUPFAM" id="SSF51679">
    <property type="entry name" value="Bacterial luciferase-like"/>
    <property type="match status" value="1"/>
</dbReference>
<evidence type="ECO:0000259" key="2">
    <source>
        <dbReference type="Pfam" id="PF00296"/>
    </source>
</evidence>
<comment type="caution">
    <text evidence="3">The sequence shown here is derived from an EMBL/GenBank/DDBJ whole genome shotgun (WGS) entry which is preliminary data.</text>
</comment>
<proteinExistence type="predicted"/>
<sequence length="271" mass="28380">MGYGFAVFSAAIGPEVIRASAREAEGRGYGSFWVNHPGETDGLAALAPAAQVTRRIDLGIGVIPLHTRGPNSIDQGVRANALPLDRLLLGVGSANPGALARMREGISTLRSRLQARIVAAALGPQMCRLAGELADGVLFNWVTPAHARESAEWVRAGAAAAGRQSPTLMAYVRVALGPAARERLLTEAGRYAGYPAYAANFARMGVRPVETAIAVEDPGAIPPALAKWHGVVDEIVVRAITATERVEEHLALLAAAAPPPAQAFRRAHEAG</sequence>
<dbReference type="Gene3D" id="3.20.20.30">
    <property type="entry name" value="Luciferase-like domain"/>
    <property type="match status" value="2"/>
</dbReference>
<name>A0A537JCL7_9BACT</name>
<protein>
    <submittedName>
        <fullName evidence="3">LLM class flavin-dependent oxidoreductase</fullName>
    </submittedName>
</protein>
<evidence type="ECO:0000313" key="4">
    <source>
        <dbReference type="Proteomes" id="UP000318093"/>
    </source>
</evidence>
<dbReference type="PANTHER" id="PTHR43244">
    <property type="match status" value="1"/>
</dbReference>
<evidence type="ECO:0000313" key="3">
    <source>
        <dbReference type="EMBL" id="TMI81092.1"/>
    </source>
</evidence>
<reference evidence="3 4" key="1">
    <citation type="journal article" date="2019" name="Nat. Microbiol.">
        <title>Mediterranean grassland soil C-N compound turnover is dependent on rainfall and depth, and is mediated by genomically divergent microorganisms.</title>
        <authorList>
            <person name="Diamond S."/>
            <person name="Andeer P.F."/>
            <person name="Li Z."/>
            <person name="Crits-Christoph A."/>
            <person name="Burstein D."/>
            <person name="Anantharaman K."/>
            <person name="Lane K.R."/>
            <person name="Thomas B.C."/>
            <person name="Pan C."/>
            <person name="Northen T.R."/>
            <person name="Banfield J.F."/>
        </authorList>
    </citation>
    <scope>NUCLEOTIDE SEQUENCE [LARGE SCALE GENOMIC DNA]</scope>
    <source>
        <strain evidence="3">NP_6</strain>
    </source>
</reference>
<gene>
    <name evidence="3" type="ORF">E6H03_07385</name>
</gene>
<accession>A0A537JCL7</accession>
<evidence type="ECO:0000256" key="1">
    <source>
        <dbReference type="ARBA" id="ARBA00023002"/>
    </source>
</evidence>
<dbReference type="InterPro" id="IPR050564">
    <property type="entry name" value="F420-G6PD/mer"/>
</dbReference>
<feature type="domain" description="Luciferase-like" evidence="2">
    <location>
        <begin position="116"/>
        <end position="199"/>
    </location>
</feature>
<dbReference type="AlphaFoldDB" id="A0A537JCL7"/>
<organism evidence="3 4">
    <name type="scientific">Candidatus Segetimicrobium genomatis</name>
    <dbReference type="NCBI Taxonomy" id="2569760"/>
    <lineage>
        <taxon>Bacteria</taxon>
        <taxon>Bacillati</taxon>
        <taxon>Candidatus Sysuimicrobiota</taxon>
        <taxon>Candidatus Sysuimicrobiia</taxon>
        <taxon>Candidatus Sysuimicrobiales</taxon>
        <taxon>Candidatus Segetimicrobiaceae</taxon>
        <taxon>Candidatus Segetimicrobium</taxon>
    </lineage>
</organism>
<dbReference type="Pfam" id="PF00296">
    <property type="entry name" value="Bac_luciferase"/>
    <property type="match status" value="2"/>
</dbReference>
<dbReference type="Proteomes" id="UP000318093">
    <property type="component" value="Unassembled WGS sequence"/>
</dbReference>
<feature type="domain" description="Luciferase-like" evidence="2">
    <location>
        <begin position="15"/>
        <end position="96"/>
    </location>
</feature>
<dbReference type="GO" id="GO:0016705">
    <property type="term" value="F:oxidoreductase activity, acting on paired donors, with incorporation or reduction of molecular oxygen"/>
    <property type="evidence" value="ECO:0007669"/>
    <property type="project" value="InterPro"/>
</dbReference>
<dbReference type="EMBL" id="VBAN01000223">
    <property type="protein sequence ID" value="TMI81092.1"/>
    <property type="molecule type" value="Genomic_DNA"/>
</dbReference>
<dbReference type="InterPro" id="IPR011251">
    <property type="entry name" value="Luciferase-like_dom"/>
</dbReference>
<dbReference type="PANTHER" id="PTHR43244:SF1">
    <property type="entry name" value="5,10-METHYLENETETRAHYDROMETHANOPTERIN REDUCTASE"/>
    <property type="match status" value="1"/>
</dbReference>